<dbReference type="Pfam" id="PF00578">
    <property type="entry name" value="AhpC-TSA"/>
    <property type="match status" value="1"/>
</dbReference>
<dbReference type="STRING" id="714943.Mucpa_7044"/>
<dbReference type="PANTHER" id="PTHR42852">
    <property type="entry name" value="THIOL:DISULFIDE INTERCHANGE PROTEIN DSBE"/>
    <property type="match status" value="1"/>
</dbReference>
<proteinExistence type="predicted"/>
<dbReference type="InterPro" id="IPR050553">
    <property type="entry name" value="Thioredoxin_ResA/DsbE_sf"/>
</dbReference>
<accession>H1Y866</accession>
<dbReference type="InterPro" id="IPR036249">
    <property type="entry name" value="Thioredoxin-like_sf"/>
</dbReference>
<dbReference type="GO" id="GO:0016491">
    <property type="term" value="F:oxidoreductase activity"/>
    <property type="evidence" value="ECO:0007669"/>
    <property type="project" value="InterPro"/>
</dbReference>
<evidence type="ECO:0000259" key="2">
    <source>
        <dbReference type="PROSITE" id="PS51352"/>
    </source>
</evidence>
<organism evidence="3 4">
    <name type="scientific">Mucilaginibacter paludis DSM 18603</name>
    <dbReference type="NCBI Taxonomy" id="714943"/>
    <lineage>
        <taxon>Bacteria</taxon>
        <taxon>Pseudomonadati</taxon>
        <taxon>Bacteroidota</taxon>
        <taxon>Sphingobacteriia</taxon>
        <taxon>Sphingobacteriales</taxon>
        <taxon>Sphingobacteriaceae</taxon>
        <taxon>Mucilaginibacter</taxon>
    </lineage>
</organism>
<evidence type="ECO:0000313" key="4">
    <source>
        <dbReference type="Proteomes" id="UP000002774"/>
    </source>
</evidence>
<evidence type="ECO:0000313" key="3">
    <source>
        <dbReference type="EMBL" id="EHQ31088.1"/>
    </source>
</evidence>
<protein>
    <submittedName>
        <fullName evidence="3">Alkyl hydroperoxide reductase/ Thiol specific antioxidant/ Mal allergen</fullName>
    </submittedName>
</protein>
<dbReference type="AlphaFoldDB" id="H1Y866"/>
<dbReference type="HOGENOM" id="CLU_042529_16_0_10"/>
<gene>
    <name evidence="3" type="ORF">Mucpa_7044</name>
</gene>
<dbReference type="GO" id="GO:0016209">
    <property type="term" value="F:antioxidant activity"/>
    <property type="evidence" value="ECO:0007669"/>
    <property type="project" value="InterPro"/>
</dbReference>
<dbReference type="CDD" id="cd02966">
    <property type="entry name" value="TlpA_like_family"/>
    <property type="match status" value="1"/>
</dbReference>
<keyword evidence="1" id="KW-0732">Signal</keyword>
<feature type="domain" description="Thioredoxin" evidence="2">
    <location>
        <begin position="8"/>
        <end position="165"/>
    </location>
</feature>
<dbReference type="SUPFAM" id="SSF52833">
    <property type="entry name" value="Thioredoxin-like"/>
    <property type="match status" value="1"/>
</dbReference>
<dbReference type="eggNOG" id="COG0526">
    <property type="taxonomic scope" value="Bacteria"/>
</dbReference>
<feature type="chain" id="PRO_5003557123" evidence="1">
    <location>
        <begin position="28"/>
        <end position="165"/>
    </location>
</feature>
<dbReference type="EMBL" id="CM001403">
    <property type="protein sequence ID" value="EHQ31088.1"/>
    <property type="molecule type" value="Genomic_DNA"/>
</dbReference>
<dbReference type="PANTHER" id="PTHR42852:SF13">
    <property type="entry name" value="PROTEIN DIPZ"/>
    <property type="match status" value="1"/>
</dbReference>
<dbReference type="Gene3D" id="3.40.30.10">
    <property type="entry name" value="Glutaredoxin"/>
    <property type="match status" value="1"/>
</dbReference>
<feature type="signal peptide" evidence="1">
    <location>
        <begin position="1"/>
        <end position="27"/>
    </location>
</feature>
<reference evidence="3" key="1">
    <citation type="submission" date="2011-09" db="EMBL/GenBank/DDBJ databases">
        <title>The permanent draft genome of Mucilaginibacter paludis DSM 18603.</title>
        <authorList>
            <consortium name="US DOE Joint Genome Institute (JGI-PGF)"/>
            <person name="Lucas S."/>
            <person name="Han J."/>
            <person name="Lapidus A."/>
            <person name="Bruce D."/>
            <person name="Goodwin L."/>
            <person name="Pitluck S."/>
            <person name="Peters L."/>
            <person name="Kyrpides N."/>
            <person name="Mavromatis K."/>
            <person name="Ivanova N."/>
            <person name="Mikhailova N."/>
            <person name="Held B."/>
            <person name="Detter J.C."/>
            <person name="Tapia R."/>
            <person name="Han C."/>
            <person name="Land M."/>
            <person name="Hauser L."/>
            <person name="Markowitz V."/>
            <person name="Cheng J.-F."/>
            <person name="Hugenholtz P."/>
            <person name="Woyke T."/>
            <person name="Wu D."/>
            <person name="Tindall B."/>
            <person name="Brambilla E."/>
            <person name="Klenk H.-P."/>
            <person name="Eisen J.A."/>
        </authorList>
    </citation>
    <scope>NUCLEOTIDE SEQUENCE [LARGE SCALE GENOMIC DNA]</scope>
    <source>
        <strain evidence="3">DSM 18603</strain>
    </source>
</reference>
<dbReference type="InterPro" id="IPR000866">
    <property type="entry name" value="AhpC/TSA"/>
</dbReference>
<name>H1Y866_9SPHI</name>
<keyword evidence="4" id="KW-1185">Reference proteome</keyword>
<evidence type="ECO:0000256" key="1">
    <source>
        <dbReference type="SAM" id="SignalP"/>
    </source>
</evidence>
<dbReference type="Proteomes" id="UP000002774">
    <property type="component" value="Chromosome"/>
</dbReference>
<dbReference type="PROSITE" id="PS51352">
    <property type="entry name" value="THIOREDOXIN_2"/>
    <property type="match status" value="1"/>
</dbReference>
<sequence>MRRIALLNMRQLVLLLFSAATSMLGYAQQVKIITSNQLNSRFKKGEDTTYVVNFWATWCSPCIKELPSFEKLKKHNFIKPVRVILVSTDLRKKDLSYISAFVKKYHLTDDLYLLDEEPADYLSAISSKWTGSLPATLIIKPRKNNRAFYNRPLSYEELVSIIDAD</sequence>
<dbReference type="InterPro" id="IPR013766">
    <property type="entry name" value="Thioredoxin_domain"/>
</dbReference>